<evidence type="ECO:0008006" key="3">
    <source>
        <dbReference type="Google" id="ProtNLM"/>
    </source>
</evidence>
<dbReference type="Pfam" id="PF14234">
    <property type="entry name" value="DUF4336"/>
    <property type="match status" value="1"/>
</dbReference>
<evidence type="ECO:0000313" key="2">
    <source>
        <dbReference type="Proteomes" id="UP000198440"/>
    </source>
</evidence>
<dbReference type="Proteomes" id="UP000198440">
    <property type="component" value="Unassembled WGS sequence"/>
</dbReference>
<organism evidence="1 2">
    <name type="scientific">Antarctobacter heliothermus</name>
    <dbReference type="NCBI Taxonomy" id="74033"/>
    <lineage>
        <taxon>Bacteria</taxon>
        <taxon>Pseudomonadati</taxon>
        <taxon>Pseudomonadota</taxon>
        <taxon>Alphaproteobacteria</taxon>
        <taxon>Rhodobacterales</taxon>
        <taxon>Roseobacteraceae</taxon>
        <taxon>Antarctobacter</taxon>
    </lineage>
</organism>
<proteinExistence type="predicted"/>
<evidence type="ECO:0000313" key="1">
    <source>
        <dbReference type="EMBL" id="SNS02393.1"/>
    </source>
</evidence>
<dbReference type="EMBL" id="FZON01000002">
    <property type="protein sequence ID" value="SNS02393.1"/>
    <property type="molecule type" value="Genomic_DNA"/>
</dbReference>
<reference evidence="1 2" key="1">
    <citation type="submission" date="2017-06" db="EMBL/GenBank/DDBJ databases">
        <authorList>
            <person name="Kim H.J."/>
            <person name="Triplett B.A."/>
        </authorList>
    </citation>
    <scope>NUCLEOTIDE SEQUENCE [LARGE SCALE GENOMIC DNA]</scope>
    <source>
        <strain evidence="1 2">DSM 11445</strain>
    </source>
</reference>
<dbReference type="InterPro" id="IPR036866">
    <property type="entry name" value="RibonucZ/Hydroxyglut_hydro"/>
</dbReference>
<dbReference type="AlphaFoldDB" id="A0A239B581"/>
<dbReference type="SUPFAM" id="SSF56281">
    <property type="entry name" value="Metallo-hydrolase/oxidoreductase"/>
    <property type="match status" value="1"/>
</dbReference>
<gene>
    <name evidence="1" type="ORF">SAMN04488078_100239</name>
</gene>
<dbReference type="OrthoDB" id="450111at2"/>
<sequence>MTSLIPLGHDLWTVVGAPVRGAGGFDFPTRMCLARLTDGSLWVHSPIALDAHLKAEISRLGPVRHLVAPNDLHHRFLSVWAATYPEAIVHAAPGVAQKSPGVVVNDVLGLEPPAIWADLFAQVIFDGNMITTEVVFFHHPSGTLIFTDLLQQMPSGWYKGWRATVARADLMTGDYPSVPRKFRIAFRNRRAMRAAITQVRRLPVQQIVMAHGPVVELNAAKVLDHAFAWAR</sequence>
<dbReference type="RefSeq" id="WP_089276060.1">
    <property type="nucleotide sequence ID" value="NZ_FZON01000002.1"/>
</dbReference>
<dbReference type="PANTHER" id="PTHR33835">
    <property type="entry name" value="YALI0C07656P"/>
    <property type="match status" value="1"/>
</dbReference>
<protein>
    <recommendedName>
        <fullName evidence="3">DUF4336 domain-containing protein</fullName>
    </recommendedName>
</protein>
<dbReference type="InterPro" id="IPR025638">
    <property type="entry name" value="DUF4336"/>
</dbReference>
<name>A0A239B581_9RHOB</name>
<dbReference type="PANTHER" id="PTHR33835:SF1">
    <property type="entry name" value="METALLO-BETA-LACTAMASE DOMAIN-CONTAINING PROTEIN"/>
    <property type="match status" value="1"/>
</dbReference>
<accession>A0A239B581</accession>